<gene>
    <name evidence="2" type="ORF">PLANPX_4230</name>
</gene>
<dbReference type="SUPFAM" id="SSF51905">
    <property type="entry name" value="FAD/NAD(P)-binding domain"/>
    <property type="match status" value="1"/>
</dbReference>
<dbReference type="RefSeq" id="WP_152100158.1">
    <property type="nucleotide sequence ID" value="NZ_AP021861.1"/>
</dbReference>
<dbReference type="Proteomes" id="UP000326837">
    <property type="component" value="Chromosome"/>
</dbReference>
<dbReference type="Gene3D" id="3.90.660.10">
    <property type="match status" value="1"/>
</dbReference>
<dbReference type="Gene3D" id="3.50.50.60">
    <property type="entry name" value="FAD/NAD(P)-binding domain"/>
    <property type="match status" value="1"/>
</dbReference>
<dbReference type="Gene3D" id="1.10.405.10">
    <property type="entry name" value="Guanine Nucleotide Dissociation Inhibitor, domain 1"/>
    <property type="match status" value="1"/>
</dbReference>
<dbReference type="KEGG" id="lpav:PLANPX_4230"/>
<dbReference type="InterPro" id="IPR002937">
    <property type="entry name" value="Amino_oxidase"/>
</dbReference>
<name>A0A5K7XDR0_9BACT</name>
<proteinExistence type="predicted"/>
<dbReference type="PANTHER" id="PTHR42923">
    <property type="entry name" value="PROTOPORPHYRINOGEN OXIDASE"/>
    <property type="match status" value="1"/>
</dbReference>
<evidence type="ECO:0000313" key="3">
    <source>
        <dbReference type="Proteomes" id="UP000326837"/>
    </source>
</evidence>
<dbReference type="InterPro" id="IPR050464">
    <property type="entry name" value="Zeta_carotene_desat/Oxidored"/>
</dbReference>
<dbReference type="PANTHER" id="PTHR42923:SF17">
    <property type="entry name" value="AMINE OXIDASE DOMAIN-CONTAINING PROTEIN"/>
    <property type="match status" value="1"/>
</dbReference>
<feature type="domain" description="Amine oxidase" evidence="1">
    <location>
        <begin position="10"/>
        <end position="266"/>
    </location>
</feature>
<sequence>MRIGIIGAGVSGLVAAYKLGEQHEVTLYEANGYAGGHVNTVDVEAEGVCHAVDTGFIVFNEATYPHFSALLRELDVASSPTSMSFSVVDAATGYEYGSRTLSALFAQPRNIVDPAHLRMLADVLRFNHVSQAEFATLTDEATVGQFCERHRLSRYFVDRYLHPMGSAIWSCPRGAFQQFPVKFIIQFFQQHGLLALRNRPQWRVVDGGSRTYVEALTRGFRDRIRFGSAVVRVSRSADRVALTLEGGESRSFDHVIFACHSDQALRILGNDATCVELEILSAFPYQRNRAVLHTDETLLPRSPRAWASWNYRICKEDAATVTYNMNLLQGIESPRTYCVTLNDSGEINPSSVIRTFDYAHPVFTSNRTAAQARHRELLDANRTSFCGAYWRNGFHEDGVVSALSVVEALQSRLGSVPQCVVADAPETLVAEHS</sequence>
<evidence type="ECO:0000259" key="1">
    <source>
        <dbReference type="Pfam" id="PF01593"/>
    </source>
</evidence>
<reference evidence="3" key="1">
    <citation type="submission" date="2019-10" db="EMBL/GenBank/DDBJ databases">
        <title>Lacipirellula parvula gen. nov., sp. nov., representing a lineage of planctomycetes widespread in freshwater anoxic habitats, and description of the family Lacipirellulaceae.</title>
        <authorList>
            <person name="Dedysh S.N."/>
            <person name="Kulichevskaya I.S."/>
            <person name="Beletsky A.V."/>
            <person name="Rakitin A.L."/>
            <person name="Mardanov A.V."/>
            <person name="Ivanova A.A."/>
            <person name="Saltykova V.X."/>
            <person name="Rijpstra W.I.C."/>
            <person name="Sinninghe Damste J.S."/>
            <person name="Ravin N.V."/>
        </authorList>
    </citation>
    <scope>NUCLEOTIDE SEQUENCE [LARGE SCALE GENOMIC DNA]</scope>
    <source>
        <strain evidence="3">PX69</strain>
    </source>
</reference>
<evidence type="ECO:0000313" key="2">
    <source>
        <dbReference type="EMBL" id="BBO34618.1"/>
    </source>
</evidence>
<keyword evidence="3" id="KW-1185">Reference proteome</keyword>
<organism evidence="2 3">
    <name type="scientific">Lacipirellula parvula</name>
    <dbReference type="NCBI Taxonomy" id="2650471"/>
    <lineage>
        <taxon>Bacteria</taxon>
        <taxon>Pseudomonadati</taxon>
        <taxon>Planctomycetota</taxon>
        <taxon>Planctomycetia</taxon>
        <taxon>Pirellulales</taxon>
        <taxon>Lacipirellulaceae</taxon>
        <taxon>Lacipirellula</taxon>
    </lineage>
</organism>
<dbReference type="EMBL" id="AP021861">
    <property type="protein sequence ID" value="BBO34618.1"/>
    <property type="molecule type" value="Genomic_DNA"/>
</dbReference>
<dbReference type="AlphaFoldDB" id="A0A5K7XDR0"/>
<protein>
    <submittedName>
        <fullName evidence="2">Amine oxidase</fullName>
    </submittedName>
</protein>
<accession>A0A5K7XDR0</accession>
<dbReference type="GO" id="GO:0016491">
    <property type="term" value="F:oxidoreductase activity"/>
    <property type="evidence" value="ECO:0007669"/>
    <property type="project" value="InterPro"/>
</dbReference>
<dbReference type="InterPro" id="IPR036188">
    <property type="entry name" value="FAD/NAD-bd_sf"/>
</dbReference>
<dbReference type="Pfam" id="PF01593">
    <property type="entry name" value="Amino_oxidase"/>
    <property type="match status" value="1"/>
</dbReference>